<evidence type="ECO:0000256" key="4">
    <source>
        <dbReference type="ARBA" id="ARBA00012622"/>
    </source>
</evidence>
<keyword evidence="7" id="KW-0819">tRNA processing</keyword>
<dbReference type="GO" id="GO:0046872">
    <property type="term" value="F:metal ion binding"/>
    <property type="evidence" value="ECO:0007669"/>
    <property type="project" value="UniProtKB-KW"/>
</dbReference>
<evidence type="ECO:0000256" key="15">
    <source>
        <dbReference type="ARBA" id="ARBA00031446"/>
    </source>
</evidence>
<evidence type="ECO:0000256" key="14">
    <source>
        <dbReference type="ARBA" id="ARBA00023284"/>
    </source>
</evidence>
<evidence type="ECO:0000256" key="13">
    <source>
        <dbReference type="ARBA" id="ARBA00023157"/>
    </source>
</evidence>
<sequence>MKLLLHVCCAPCSTKYIEALREEGLEPTLFWYNPNIHPVTEYCSRRGAMIGYAEEIGAGLLLQDHYGLQISPRYAGGISYAGYQQCLNRHI</sequence>
<protein>
    <recommendedName>
        <fullName evidence="5">Epoxyqueuosine reductase QueH</fullName>
        <ecNumber evidence="4">1.17.99.6</ecNumber>
    </recommendedName>
    <alternativeName>
        <fullName evidence="15">Queuosine biosynthesis protein QueH</fullName>
    </alternativeName>
</protein>
<dbReference type="GO" id="GO:0016787">
    <property type="term" value="F:hydrolase activity"/>
    <property type="evidence" value="ECO:0007669"/>
    <property type="project" value="UniProtKB-KW"/>
</dbReference>
<evidence type="ECO:0000256" key="9">
    <source>
        <dbReference type="ARBA" id="ARBA00022785"/>
    </source>
</evidence>
<dbReference type="UniPathway" id="UPA00392"/>
<keyword evidence="10" id="KW-0560">Oxidoreductase</keyword>
<keyword evidence="12" id="KW-0411">Iron-sulfur</keyword>
<keyword evidence="9" id="KW-0671">Queuosine biosynthesis</keyword>
<dbReference type="Proteomes" id="UP000034076">
    <property type="component" value="Unassembled WGS sequence"/>
</dbReference>
<evidence type="ECO:0000256" key="8">
    <source>
        <dbReference type="ARBA" id="ARBA00022723"/>
    </source>
</evidence>
<dbReference type="RefSeq" id="WP_052740347.1">
    <property type="nucleotide sequence ID" value="NZ_LAYJ01000076.1"/>
</dbReference>
<dbReference type="PANTHER" id="PTHR36701:SF1">
    <property type="entry name" value="EPOXYQUEUOSINE REDUCTASE QUEH"/>
    <property type="match status" value="1"/>
</dbReference>
<dbReference type="Pfam" id="PF02677">
    <property type="entry name" value="QueH"/>
    <property type="match status" value="1"/>
</dbReference>
<dbReference type="EC" id="1.17.99.6" evidence="4"/>
<evidence type="ECO:0000313" key="18">
    <source>
        <dbReference type="Proteomes" id="UP000034076"/>
    </source>
</evidence>
<comment type="pathway">
    <text evidence="2">tRNA modification; tRNA-queuosine biosynthesis.</text>
</comment>
<comment type="catalytic activity">
    <reaction evidence="16">
        <text>epoxyqueuosine(34) in tRNA + AH2 = queuosine(34) in tRNA + A + H2O</text>
        <dbReference type="Rhea" id="RHEA:32159"/>
        <dbReference type="Rhea" id="RHEA-COMP:18571"/>
        <dbReference type="Rhea" id="RHEA-COMP:18582"/>
        <dbReference type="ChEBI" id="CHEBI:13193"/>
        <dbReference type="ChEBI" id="CHEBI:15377"/>
        <dbReference type="ChEBI" id="CHEBI:17499"/>
        <dbReference type="ChEBI" id="CHEBI:194431"/>
        <dbReference type="ChEBI" id="CHEBI:194443"/>
        <dbReference type="EC" id="1.17.99.6"/>
    </reaction>
</comment>
<dbReference type="PANTHER" id="PTHR36701">
    <property type="entry name" value="EPOXYQUEUOSINE REDUCTASE QUEH"/>
    <property type="match status" value="1"/>
</dbReference>
<dbReference type="OrthoDB" id="9801033at2"/>
<dbReference type="EMBL" id="LAYJ01000076">
    <property type="protein sequence ID" value="KKI51535.1"/>
    <property type="molecule type" value="Genomic_DNA"/>
</dbReference>
<reference evidence="17 18" key="1">
    <citation type="submission" date="2015-04" db="EMBL/GenBank/DDBJ databases">
        <title>Draft genome sequence of bacteremic isolate Catabacter hongkongensis type strain HKU16T.</title>
        <authorList>
            <person name="Lau S.K."/>
            <person name="Teng J.L."/>
            <person name="Huang Y."/>
            <person name="Curreem S.O."/>
            <person name="Tsui S.K."/>
            <person name="Woo P.C."/>
        </authorList>
    </citation>
    <scope>NUCLEOTIDE SEQUENCE [LARGE SCALE GENOMIC DNA]</scope>
    <source>
        <strain evidence="17 18">HKU16</strain>
    </source>
</reference>
<name>A0A0M2NMV4_9FIRM</name>
<proteinExistence type="inferred from homology"/>
<gene>
    <name evidence="17" type="ORF">CHK_1027</name>
</gene>
<organism evidence="17 18">
    <name type="scientific">Christensenella hongkongensis</name>
    <dbReference type="NCBI Taxonomy" id="270498"/>
    <lineage>
        <taxon>Bacteria</taxon>
        <taxon>Bacillati</taxon>
        <taxon>Bacillota</taxon>
        <taxon>Clostridia</taxon>
        <taxon>Christensenellales</taxon>
        <taxon>Christensenellaceae</taxon>
        <taxon>Christensenella</taxon>
    </lineage>
</organism>
<evidence type="ECO:0000313" key="17">
    <source>
        <dbReference type="EMBL" id="KKI51535.1"/>
    </source>
</evidence>
<dbReference type="STRING" id="270498.CHK_1027"/>
<evidence type="ECO:0000256" key="12">
    <source>
        <dbReference type="ARBA" id="ARBA00023014"/>
    </source>
</evidence>
<evidence type="ECO:0000256" key="6">
    <source>
        <dbReference type="ARBA" id="ARBA00022485"/>
    </source>
</evidence>
<dbReference type="GO" id="GO:0052693">
    <property type="term" value="F:epoxyqueuosine reductase activity"/>
    <property type="evidence" value="ECO:0007669"/>
    <property type="project" value="UniProtKB-EC"/>
</dbReference>
<evidence type="ECO:0000256" key="5">
    <source>
        <dbReference type="ARBA" id="ARBA00016895"/>
    </source>
</evidence>
<comment type="similarity">
    <text evidence="3">Belongs to the QueH family.</text>
</comment>
<dbReference type="GO" id="GO:0008616">
    <property type="term" value="P:tRNA queuosine(34) biosynthetic process"/>
    <property type="evidence" value="ECO:0007669"/>
    <property type="project" value="UniProtKB-UniPathway"/>
</dbReference>
<evidence type="ECO:0000256" key="2">
    <source>
        <dbReference type="ARBA" id="ARBA00004691"/>
    </source>
</evidence>
<comment type="caution">
    <text evidence="17">The sequence shown here is derived from an EMBL/GenBank/DDBJ whole genome shotgun (WGS) entry which is preliminary data.</text>
</comment>
<keyword evidence="14" id="KW-0676">Redox-active center</keyword>
<evidence type="ECO:0000256" key="1">
    <source>
        <dbReference type="ARBA" id="ARBA00002268"/>
    </source>
</evidence>
<evidence type="ECO:0000256" key="11">
    <source>
        <dbReference type="ARBA" id="ARBA00023004"/>
    </source>
</evidence>
<keyword evidence="6" id="KW-0004">4Fe-4S</keyword>
<dbReference type="AlphaFoldDB" id="A0A0M2NMV4"/>
<comment type="function">
    <text evidence="1">Catalyzes the conversion of epoxyqueuosine (oQ) to queuosine (Q), which is a hypermodified base found in the wobble positions of tRNA(Asp), tRNA(Asn), tRNA(His) and tRNA(Tyr).</text>
</comment>
<keyword evidence="18" id="KW-1185">Reference proteome</keyword>
<dbReference type="InterPro" id="IPR003828">
    <property type="entry name" value="QueH"/>
</dbReference>
<evidence type="ECO:0000256" key="7">
    <source>
        <dbReference type="ARBA" id="ARBA00022694"/>
    </source>
</evidence>
<keyword evidence="11" id="KW-0408">Iron</keyword>
<keyword evidence="17" id="KW-0378">Hydrolase</keyword>
<keyword evidence="8" id="KW-0479">Metal-binding</keyword>
<evidence type="ECO:0000256" key="16">
    <source>
        <dbReference type="ARBA" id="ARBA00047415"/>
    </source>
</evidence>
<evidence type="ECO:0000256" key="3">
    <source>
        <dbReference type="ARBA" id="ARBA00008207"/>
    </source>
</evidence>
<evidence type="ECO:0000256" key="10">
    <source>
        <dbReference type="ARBA" id="ARBA00023002"/>
    </source>
</evidence>
<accession>A0A0M2NMV4</accession>
<keyword evidence="13" id="KW-1015">Disulfide bond</keyword>
<dbReference type="GO" id="GO:0051539">
    <property type="term" value="F:4 iron, 4 sulfur cluster binding"/>
    <property type="evidence" value="ECO:0007669"/>
    <property type="project" value="UniProtKB-KW"/>
</dbReference>